<evidence type="ECO:0000256" key="7">
    <source>
        <dbReference type="ARBA" id="ARBA00023012"/>
    </source>
</evidence>
<keyword evidence="7" id="KW-0902">Two-component regulatory system</keyword>
<dbReference type="GO" id="GO:0004721">
    <property type="term" value="F:phosphoprotein phosphatase activity"/>
    <property type="evidence" value="ECO:0007669"/>
    <property type="project" value="TreeGrafter"/>
</dbReference>
<reference evidence="9 10" key="1">
    <citation type="submission" date="2012-10" db="EMBL/GenBank/DDBJ databases">
        <authorList>
            <person name="Strain E.A."/>
            <person name="Brown E."/>
            <person name="Allard M.W."/>
            <person name="Gonzalez-Escalona N."/>
            <person name="Timme R."/>
        </authorList>
    </citation>
    <scope>NUCLEOTIDE SEQUENCE [LARGE SCALE GENOMIC DNA]</scope>
    <source>
        <strain evidence="9 10">CFSAN001627</strain>
    </source>
</reference>
<feature type="domain" description="Histidine kinase" evidence="8">
    <location>
        <begin position="1"/>
        <end position="122"/>
    </location>
</feature>
<dbReference type="Proteomes" id="UP000011944">
    <property type="component" value="Unassembled WGS sequence"/>
</dbReference>
<dbReference type="GO" id="GO:0016036">
    <property type="term" value="P:cellular response to phosphate starvation"/>
    <property type="evidence" value="ECO:0007669"/>
    <property type="project" value="TreeGrafter"/>
</dbReference>
<reference evidence="9 10" key="2">
    <citation type="submission" date="2013-03" db="EMBL/GenBank/DDBJ databases">
        <title>Diversity in Clostridium botulinum.</title>
        <authorList>
            <person name="Timme R.E."/>
            <person name="Allard M."/>
            <person name="Luo Y."/>
            <person name="Strain E."/>
            <person name="Gonzalez-Escalona N."/>
            <person name="Brown E."/>
        </authorList>
    </citation>
    <scope>NUCLEOTIDE SEQUENCE [LARGE SCALE GENOMIC DNA]</scope>
    <source>
        <strain evidence="9 10">CFSAN001627</strain>
    </source>
</reference>
<evidence type="ECO:0000256" key="4">
    <source>
        <dbReference type="ARBA" id="ARBA00022553"/>
    </source>
</evidence>
<dbReference type="InterPro" id="IPR005467">
    <property type="entry name" value="His_kinase_dom"/>
</dbReference>
<comment type="catalytic activity">
    <reaction evidence="1">
        <text>ATP + protein L-histidine = ADP + protein N-phospho-L-histidine.</text>
        <dbReference type="EC" id="2.7.13.3"/>
    </reaction>
</comment>
<dbReference type="PANTHER" id="PTHR45453">
    <property type="entry name" value="PHOSPHATE REGULON SENSOR PROTEIN PHOR"/>
    <property type="match status" value="1"/>
</dbReference>
<dbReference type="PANTHER" id="PTHR45453:SF3">
    <property type="entry name" value="HISTIDINE KINASE"/>
    <property type="match status" value="1"/>
</dbReference>
<evidence type="ECO:0000256" key="5">
    <source>
        <dbReference type="ARBA" id="ARBA00022679"/>
    </source>
</evidence>
<keyword evidence="6 9" id="KW-0418">Kinase</keyword>
<dbReference type="Pfam" id="PF02518">
    <property type="entry name" value="HATPase_c"/>
    <property type="match status" value="1"/>
</dbReference>
<evidence type="ECO:0000256" key="2">
    <source>
        <dbReference type="ARBA" id="ARBA00004370"/>
    </source>
</evidence>
<dbReference type="PROSITE" id="PS50109">
    <property type="entry name" value="HIS_KIN"/>
    <property type="match status" value="1"/>
</dbReference>
<dbReference type="FunFam" id="3.30.565.10:FF:000006">
    <property type="entry name" value="Sensor histidine kinase WalK"/>
    <property type="match status" value="1"/>
</dbReference>
<gene>
    <name evidence="9" type="ORF">CFSAN001627_05012</name>
</gene>
<evidence type="ECO:0000313" key="9">
    <source>
        <dbReference type="EMBL" id="EKN42714.1"/>
    </source>
</evidence>
<dbReference type="PRINTS" id="PR00344">
    <property type="entry name" value="BCTRLSENSOR"/>
</dbReference>
<dbReference type="SUPFAM" id="SSF55874">
    <property type="entry name" value="ATPase domain of HSP90 chaperone/DNA topoisomerase II/histidine kinase"/>
    <property type="match status" value="1"/>
</dbReference>
<name>M1ZYJ6_CLOBO</name>
<dbReference type="Gene3D" id="3.30.565.10">
    <property type="entry name" value="Histidine kinase-like ATPase, C-terminal domain"/>
    <property type="match status" value="1"/>
</dbReference>
<organism evidence="9 10">
    <name type="scientific">Clostridium botulinum CFSAN001627</name>
    <dbReference type="NCBI Taxonomy" id="1232189"/>
    <lineage>
        <taxon>Bacteria</taxon>
        <taxon>Bacillati</taxon>
        <taxon>Bacillota</taxon>
        <taxon>Clostridia</taxon>
        <taxon>Eubacteriales</taxon>
        <taxon>Clostridiaceae</taxon>
        <taxon>Clostridium</taxon>
    </lineage>
</organism>
<dbReference type="SMART" id="SM00387">
    <property type="entry name" value="HATPase_c"/>
    <property type="match status" value="1"/>
</dbReference>
<evidence type="ECO:0000256" key="3">
    <source>
        <dbReference type="ARBA" id="ARBA00012438"/>
    </source>
</evidence>
<accession>M1ZYJ6</accession>
<dbReference type="PATRIC" id="fig|1232189.3.peg.821"/>
<sequence>IDKNIKENLFVCGDSKLLKKVVNNIITNAINHSPENEKVYASLHEERDEIVLKVENTGIYIEENELKEIFKPFYRIEKSRNRKSGGSGLGLYIVRMILDAHNGEYSISNSERGVEFKLYLKK</sequence>
<protein>
    <recommendedName>
        <fullName evidence="3">histidine kinase</fullName>
        <ecNumber evidence="3">2.7.13.3</ecNumber>
    </recommendedName>
</protein>
<evidence type="ECO:0000256" key="6">
    <source>
        <dbReference type="ARBA" id="ARBA00022777"/>
    </source>
</evidence>
<keyword evidence="5" id="KW-0808">Transferase</keyword>
<dbReference type="InterPro" id="IPR003594">
    <property type="entry name" value="HATPase_dom"/>
</dbReference>
<feature type="non-terminal residue" evidence="9">
    <location>
        <position position="1"/>
    </location>
</feature>
<dbReference type="GO" id="GO:0000155">
    <property type="term" value="F:phosphorelay sensor kinase activity"/>
    <property type="evidence" value="ECO:0007669"/>
    <property type="project" value="TreeGrafter"/>
</dbReference>
<dbReference type="InterPro" id="IPR050351">
    <property type="entry name" value="BphY/WalK/GraS-like"/>
</dbReference>
<dbReference type="InterPro" id="IPR036890">
    <property type="entry name" value="HATPase_C_sf"/>
</dbReference>
<dbReference type="GO" id="GO:0005886">
    <property type="term" value="C:plasma membrane"/>
    <property type="evidence" value="ECO:0007669"/>
    <property type="project" value="TreeGrafter"/>
</dbReference>
<keyword evidence="4" id="KW-0597">Phosphoprotein</keyword>
<evidence type="ECO:0000259" key="8">
    <source>
        <dbReference type="PROSITE" id="PS50109"/>
    </source>
</evidence>
<evidence type="ECO:0000313" key="10">
    <source>
        <dbReference type="Proteomes" id="UP000011944"/>
    </source>
</evidence>
<dbReference type="EC" id="2.7.13.3" evidence="3"/>
<dbReference type="AlphaFoldDB" id="M1ZYJ6"/>
<dbReference type="InterPro" id="IPR004358">
    <property type="entry name" value="Sig_transdc_His_kin-like_C"/>
</dbReference>
<dbReference type="CDD" id="cd00075">
    <property type="entry name" value="HATPase"/>
    <property type="match status" value="1"/>
</dbReference>
<dbReference type="EMBL" id="AMXI01000274">
    <property type="protein sequence ID" value="EKN42714.1"/>
    <property type="molecule type" value="Genomic_DNA"/>
</dbReference>
<proteinExistence type="predicted"/>
<comment type="subcellular location">
    <subcellularLocation>
        <location evidence="2">Membrane</location>
    </subcellularLocation>
</comment>
<evidence type="ECO:0000256" key="1">
    <source>
        <dbReference type="ARBA" id="ARBA00000085"/>
    </source>
</evidence>
<comment type="caution">
    <text evidence="9">The sequence shown here is derived from an EMBL/GenBank/DDBJ whole genome shotgun (WGS) entry which is preliminary data.</text>
</comment>